<evidence type="ECO:0000313" key="3">
    <source>
        <dbReference type="Proteomes" id="UP000694865"/>
    </source>
</evidence>
<feature type="region of interest" description="Disordered" evidence="1">
    <location>
        <begin position="666"/>
        <end position="806"/>
    </location>
</feature>
<feature type="compositionally biased region" description="Basic and acidic residues" evidence="1">
    <location>
        <begin position="934"/>
        <end position="973"/>
    </location>
</feature>
<feature type="region of interest" description="Disordered" evidence="1">
    <location>
        <begin position="423"/>
        <end position="442"/>
    </location>
</feature>
<feature type="compositionally biased region" description="Acidic residues" evidence="1">
    <location>
        <begin position="666"/>
        <end position="677"/>
    </location>
</feature>
<feature type="compositionally biased region" description="Basic and acidic residues" evidence="1">
    <location>
        <begin position="751"/>
        <end position="779"/>
    </location>
</feature>
<dbReference type="InterPro" id="IPR042778">
    <property type="entry name" value="ZCWPW1/ZCWPW2"/>
</dbReference>
<dbReference type="CDD" id="cd20145">
    <property type="entry name" value="PWWP_ZCWPW1"/>
    <property type="match status" value="1"/>
</dbReference>
<feature type="compositionally biased region" description="Basic and acidic residues" evidence="1">
    <location>
        <begin position="34"/>
        <end position="56"/>
    </location>
</feature>
<feature type="compositionally biased region" description="Basic and acidic residues" evidence="1">
    <location>
        <begin position="377"/>
        <end position="388"/>
    </location>
</feature>
<dbReference type="PANTHER" id="PTHR15999:SF2">
    <property type="entry name" value="ZINC FINGER CW-TYPE PWWP DOMAIN PROTEIN 1"/>
    <property type="match status" value="1"/>
</dbReference>
<feature type="region of interest" description="Disordered" evidence="1">
    <location>
        <begin position="1"/>
        <end position="96"/>
    </location>
</feature>
<feature type="region of interest" description="Disordered" evidence="1">
    <location>
        <begin position="893"/>
        <end position="977"/>
    </location>
</feature>
<feature type="domain" description="PWWP" evidence="2">
    <location>
        <begin position="503"/>
        <end position="557"/>
    </location>
</feature>
<dbReference type="PROSITE" id="PS50812">
    <property type="entry name" value="PWWP"/>
    <property type="match status" value="1"/>
</dbReference>
<gene>
    <name evidence="4" type="primary">LOC102804076</name>
</gene>
<dbReference type="Proteomes" id="UP000694865">
    <property type="component" value="Unplaced"/>
</dbReference>
<dbReference type="PANTHER" id="PTHR15999">
    <property type="entry name" value="ZINC FINGER CW-TYPE PWWP DOMAIN PROTEIN 1"/>
    <property type="match status" value="1"/>
</dbReference>
<dbReference type="SUPFAM" id="SSF63748">
    <property type="entry name" value="Tudor/PWWP/MBT"/>
    <property type="match status" value="1"/>
</dbReference>
<feature type="compositionally biased region" description="Polar residues" evidence="1">
    <location>
        <begin position="853"/>
        <end position="865"/>
    </location>
</feature>
<feature type="compositionally biased region" description="Acidic residues" evidence="1">
    <location>
        <begin position="306"/>
        <end position="318"/>
    </location>
</feature>
<sequence length="1007" mass="113598">MSECNTSMPGNVVSDSEENKALEEEYIEEINENPSKEKDDKIEKSMKKTNHQDKMLKSSFTAPKQKKAGEDVTVTEPAASEESKPKKRGPKKKEGTNVTKVKLPIISYSDEEYDKIFDAVLRRCAEEGFSGISVATTNKPVTQKDVQEPQKDDFDALLDEDVGGSIGRISIRPGQDVGSLLRQDFVCASLMRASMRVRDTPLGSLVSAVWLGQQGEIDTGGKKIRKTYPPNQCRLPLAVVATQAGNPDRKRQAFQAESLDFISVDTEIKKKVKVKHLKKSMQDNENDQDNAESVKGNNKGVNKCDEDTESVVMDDSDEDNQHENDTESVAKDDSDENLQHENDTESVAKDDSDEDYKHGEDNESVTKNGSDEEDTEFVAKGDSDEVQDHSSGNSDVQEDSPQEIERMDVQILPQPAQLHNDLVTPQLSEDDTGKTPTRPIKPVVKKKKLTNKTHRQLDLTFQQHENTDKEKKDEDYNSCTKPQVKNTDEIDAEYEFVFTRYTIGSLVWAKMQGYPWWPGLLEEDPDTRSFYETDGVSRYPAKYHVVFFGDNVSRAWVRSTSVEVFTGKENVEDFGSPKMKGKNYTKEVKKAQEIAMKAMSMTLKERVMEYGFSRFKGPWGADSQDSQVSSQLSVSNGISSKTPEVDTILRTAESVLDEAESMIESIEDSLNDDDDDFVVPKEKKHKKQTKQKKEVSQNEGGTKAVKRKLEGEMMEPKKNLKKKKKSKDEKNDDDATDVSEKKAKKDRKKKSSADKSEITDKRQIDHEKINKNKSKDVKHTKPVGKTVAKENPSKNKQNIEKSKKDGLKYQNTNVVINKKEAEFKMPKKSKLGFKAPGKINKSEMKVPLPCRNDPTTSEEVNPTKTNEIKVFDSDVYTMDLDTQPEEKCDVAKEKVKKNKAKEMNEISSNTGKLAVNGTSKNGHTKKSKPKFSIKRKETVTGKDFVAEPKEKKPKLILDTDKREPVEEQTKEDSQDFDLDFDLPLHSEVIEPTETCKKCNIEAIGQYV</sequence>
<evidence type="ECO:0000256" key="1">
    <source>
        <dbReference type="SAM" id="MobiDB-lite"/>
    </source>
</evidence>
<dbReference type="Gene3D" id="2.30.30.140">
    <property type="match status" value="1"/>
</dbReference>
<dbReference type="GeneID" id="102804076"/>
<name>A0ABM0MWS4_SACKO</name>
<organism evidence="3 4">
    <name type="scientific">Saccoglossus kowalevskii</name>
    <name type="common">Acorn worm</name>
    <dbReference type="NCBI Taxonomy" id="10224"/>
    <lineage>
        <taxon>Eukaryota</taxon>
        <taxon>Metazoa</taxon>
        <taxon>Hemichordata</taxon>
        <taxon>Enteropneusta</taxon>
        <taxon>Harrimaniidae</taxon>
        <taxon>Saccoglossus</taxon>
    </lineage>
</organism>
<feature type="region of interest" description="Disordered" evidence="1">
    <location>
        <begin position="454"/>
        <end position="482"/>
    </location>
</feature>
<dbReference type="InterPro" id="IPR000313">
    <property type="entry name" value="PWWP_dom"/>
</dbReference>
<keyword evidence="3" id="KW-1185">Reference proteome</keyword>
<feature type="compositionally biased region" description="Basic and acidic residues" evidence="1">
    <location>
        <begin position="707"/>
        <end position="718"/>
    </location>
</feature>
<feature type="compositionally biased region" description="Basic and acidic residues" evidence="1">
    <location>
        <begin position="787"/>
        <end position="806"/>
    </location>
</feature>
<dbReference type="Pfam" id="PF00855">
    <property type="entry name" value="PWWP"/>
    <property type="match status" value="1"/>
</dbReference>
<feature type="compositionally biased region" description="Basic residues" evidence="1">
    <location>
        <begin position="922"/>
        <end position="933"/>
    </location>
</feature>
<protein>
    <submittedName>
        <fullName evidence="4">Enolase-phosphatase E1-like</fullName>
    </submittedName>
</protein>
<feature type="region of interest" description="Disordered" evidence="1">
    <location>
        <begin position="279"/>
        <end position="402"/>
    </location>
</feature>
<accession>A0ABM0MWS4</accession>
<dbReference type="RefSeq" id="XP_006824465.1">
    <property type="nucleotide sequence ID" value="XM_006824402.1"/>
</dbReference>
<proteinExistence type="predicted"/>
<evidence type="ECO:0000259" key="2">
    <source>
        <dbReference type="PROSITE" id="PS50812"/>
    </source>
</evidence>
<feature type="compositionally biased region" description="Basic and acidic residues" evidence="1">
    <location>
        <begin position="319"/>
        <end position="361"/>
    </location>
</feature>
<dbReference type="SMART" id="SM00293">
    <property type="entry name" value="PWWP"/>
    <property type="match status" value="1"/>
</dbReference>
<evidence type="ECO:0000313" key="4">
    <source>
        <dbReference type="RefSeq" id="XP_006824465.1"/>
    </source>
</evidence>
<feature type="compositionally biased region" description="Basic and acidic residues" evidence="1">
    <location>
        <begin position="465"/>
        <end position="475"/>
    </location>
</feature>
<feature type="compositionally biased region" description="Polar residues" evidence="1">
    <location>
        <begin position="906"/>
        <end position="921"/>
    </location>
</feature>
<reference evidence="4" key="1">
    <citation type="submission" date="2025-08" db="UniProtKB">
        <authorList>
            <consortium name="RefSeq"/>
        </authorList>
    </citation>
    <scope>IDENTIFICATION</scope>
    <source>
        <tissue evidence="4">Testes</tissue>
    </source>
</reference>
<feature type="region of interest" description="Disordered" evidence="1">
    <location>
        <begin position="843"/>
        <end position="866"/>
    </location>
</feature>